<evidence type="ECO:0000256" key="1">
    <source>
        <dbReference type="SAM" id="MobiDB-lite"/>
    </source>
</evidence>
<name>A0ABR3EVZ7_9AGAR</name>
<comment type="caution">
    <text evidence="3">The sequence shown here is derived from an EMBL/GenBank/DDBJ whole genome shotgun (WGS) entry which is preliminary data.</text>
</comment>
<protein>
    <recommendedName>
        <fullName evidence="2">T6SS Phospholipase effector Tle1-like catalytic domain-containing protein</fullName>
    </recommendedName>
</protein>
<reference evidence="3 4" key="1">
    <citation type="submission" date="2024-02" db="EMBL/GenBank/DDBJ databases">
        <title>A draft genome for the cacao thread blight pathogen Marasmius crinis-equi.</title>
        <authorList>
            <person name="Cohen S.P."/>
            <person name="Baruah I.K."/>
            <person name="Amoako-Attah I."/>
            <person name="Bukari Y."/>
            <person name="Meinhardt L.W."/>
            <person name="Bailey B.A."/>
        </authorList>
    </citation>
    <scope>NUCLEOTIDE SEQUENCE [LARGE SCALE GENOMIC DNA]</scope>
    <source>
        <strain evidence="3 4">GH-76</strain>
    </source>
</reference>
<organism evidence="3 4">
    <name type="scientific">Marasmius crinis-equi</name>
    <dbReference type="NCBI Taxonomy" id="585013"/>
    <lineage>
        <taxon>Eukaryota</taxon>
        <taxon>Fungi</taxon>
        <taxon>Dikarya</taxon>
        <taxon>Basidiomycota</taxon>
        <taxon>Agaricomycotina</taxon>
        <taxon>Agaricomycetes</taxon>
        <taxon>Agaricomycetidae</taxon>
        <taxon>Agaricales</taxon>
        <taxon>Marasmiineae</taxon>
        <taxon>Marasmiaceae</taxon>
        <taxon>Marasmius</taxon>
    </lineage>
</organism>
<proteinExistence type="predicted"/>
<evidence type="ECO:0000259" key="2">
    <source>
        <dbReference type="Pfam" id="PF09994"/>
    </source>
</evidence>
<sequence length="359" mass="41323">EAGDKICIFGFSRGAYTARALAGMIHKVGLLPRCNHEQVPFAYKMYSWGEEKGRDQSRIFKETFSINVDIELLGLWDTVSSVGIIPKRLPLDARVKYFRHAIALDERRVRFRPNLWHLELPSGPMPKAKPEPVHKRSGSESDGDLERQYSGDGDLVTDVEEVWFAGCHCDVGGGAVPNKTRNSLARIPLRWMIRQCFLLNTGILFHREMLRYVGMDPADPAKLYTPVSPKPRAQSAPALRRRQGSAMTPNSRLSFWTDDFLNEEQEDLRDALSPMNDMLSQNWAWWILEVLPLQRDEDYAWLQWIIWNLGGPRHIPRIHDTPTKVHQTVKIRMEAKPEELGTRGKYKPRSKFSNHVWVV</sequence>
<feature type="compositionally biased region" description="Basic and acidic residues" evidence="1">
    <location>
        <begin position="128"/>
        <end position="149"/>
    </location>
</feature>
<dbReference type="EMBL" id="JBAHYK010001716">
    <property type="protein sequence ID" value="KAL0566971.1"/>
    <property type="molecule type" value="Genomic_DNA"/>
</dbReference>
<evidence type="ECO:0000313" key="3">
    <source>
        <dbReference type="EMBL" id="KAL0566971.1"/>
    </source>
</evidence>
<evidence type="ECO:0000313" key="4">
    <source>
        <dbReference type="Proteomes" id="UP001465976"/>
    </source>
</evidence>
<feature type="non-terminal residue" evidence="3">
    <location>
        <position position="1"/>
    </location>
</feature>
<feature type="region of interest" description="Disordered" evidence="1">
    <location>
        <begin position="223"/>
        <end position="250"/>
    </location>
</feature>
<dbReference type="InterPro" id="IPR018712">
    <property type="entry name" value="Tle1-like_cat"/>
</dbReference>
<dbReference type="Proteomes" id="UP001465976">
    <property type="component" value="Unassembled WGS sequence"/>
</dbReference>
<dbReference type="PANTHER" id="PTHR33840:SF2">
    <property type="entry name" value="TLE1 PHOSPHOLIPASE DOMAIN-CONTAINING PROTEIN"/>
    <property type="match status" value="1"/>
</dbReference>
<feature type="region of interest" description="Disordered" evidence="1">
    <location>
        <begin position="122"/>
        <end position="150"/>
    </location>
</feature>
<feature type="domain" description="T6SS Phospholipase effector Tle1-like catalytic" evidence="2">
    <location>
        <begin position="2"/>
        <end position="195"/>
    </location>
</feature>
<keyword evidence="4" id="KW-1185">Reference proteome</keyword>
<dbReference type="PANTHER" id="PTHR33840">
    <property type="match status" value="1"/>
</dbReference>
<gene>
    <name evidence="3" type="ORF">V5O48_015019</name>
</gene>
<accession>A0ABR3EVZ7</accession>
<dbReference type="Pfam" id="PF09994">
    <property type="entry name" value="T6SS_Tle1-like_cat"/>
    <property type="match status" value="1"/>
</dbReference>